<protein>
    <submittedName>
        <fullName evidence="1">Uncharacterized protein</fullName>
    </submittedName>
</protein>
<name>A0ABN3G1L2_9PSEU</name>
<reference evidence="1 2" key="1">
    <citation type="journal article" date="2019" name="Int. J. Syst. Evol. Microbiol.">
        <title>The Global Catalogue of Microorganisms (GCM) 10K type strain sequencing project: providing services to taxonomists for standard genome sequencing and annotation.</title>
        <authorList>
            <consortium name="The Broad Institute Genomics Platform"/>
            <consortium name="The Broad Institute Genome Sequencing Center for Infectious Disease"/>
            <person name="Wu L."/>
            <person name="Ma J."/>
        </authorList>
    </citation>
    <scope>NUCLEOTIDE SEQUENCE [LARGE SCALE GENOMIC DNA]</scope>
    <source>
        <strain evidence="1 2">JCM 16221</strain>
    </source>
</reference>
<organism evidence="1 2">
    <name type="scientific">Saccharopolyspora halophila</name>
    <dbReference type="NCBI Taxonomy" id="405551"/>
    <lineage>
        <taxon>Bacteria</taxon>
        <taxon>Bacillati</taxon>
        <taxon>Actinomycetota</taxon>
        <taxon>Actinomycetes</taxon>
        <taxon>Pseudonocardiales</taxon>
        <taxon>Pseudonocardiaceae</taxon>
        <taxon>Saccharopolyspora</taxon>
    </lineage>
</organism>
<comment type="caution">
    <text evidence="1">The sequence shown here is derived from an EMBL/GenBank/DDBJ whole genome shotgun (WGS) entry which is preliminary data.</text>
</comment>
<accession>A0ABN3G1L2</accession>
<evidence type="ECO:0000313" key="1">
    <source>
        <dbReference type="EMBL" id="GAA2342311.1"/>
    </source>
</evidence>
<keyword evidence="2" id="KW-1185">Reference proteome</keyword>
<dbReference type="EMBL" id="BAAARA010000004">
    <property type="protein sequence ID" value="GAA2342311.1"/>
    <property type="molecule type" value="Genomic_DNA"/>
</dbReference>
<sequence>MSPGSSGSNAVNRADCAWINSCAVVNRAPLLWFVAVRGGSRAVWETVGAAAGSQALPGAASRRAAYG</sequence>
<proteinExistence type="predicted"/>
<evidence type="ECO:0000313" key="2">
    <source>
        <dbReference type="Proteomes" id="UP001501218"/>
    </source>
</evidence>
<gene>
    <name evidence="1" type="ORF">GCM10009854_18700</name>
</gene>
<dbReference type="Proteomes" id="UP001501218">
    <property type="component" value="Unassembled WGS sequence"/>
</dbReference>